<dbReference type="AlphaFoldDB" id="A0A9N9XX71"/>
<feature type="chain" id="PRO_5040350597" description="Dienelactone hydrolase domain-containing protein" evidence="1">
    <location>
        <begin position="21"/>
        <end position="258"/>
    </location>
</feature>
<dbReference type="InterPro" id="IPR002925">
    <property type="entry name" value="Dienelactn_hydro"/>
</dbReference>
<feature type="domain" description="Dienelactone hydrolase" evidence="2">
    <location>
        <begin position="53"/>
        <end position="256"/>
    </location>
</feature>
<dbReference type="GO" id="GO:0016787">
    <property type="term" value="F:hydrolase activity"/>
    <property type="evidence" value="ECO:0007669"/>
    <property type="project" value="InterPro"/>
</dbReference>
<dbReference type="SUPFAM" id="SSF53474">
    <property type="entry name" value="alpha/beta-Hydrolases"/>
    <property type="match status" value="1"/>
</dbReference>
<keyword evidence="4" id="KW-1185">Reference proteome</keyword>
<dbReference type="Gene3D" id="3.40.50.1820">
    <property type="entry name" value="alpha/beta hydrolase"/>
    <property type="match status" value="1"/>
</dbReference>
<gene>
    <name evidence="3" type="ORF">CBYS24578_00011133</name>
</gene>
<accession>A0A9N9XX71</accession>
<protein>
    <recommendedName>
        <fullName evidence="2">Dienelactone hydrolase domain-containing protein</fullName>
    </recommendedName>
</protein>
<dbReference type="PANTHER" id="PTHR17630:SF44">
    <property type="entry name" value="PROTEIN AIM2"/>
    <property type="match status" value="1"/>
</dbReference>
<dbReference type="EMBL" id="CABFNO020001350">
    <property type="protein sequence ID" value="CAG9982860.1"/>
    <property type="molecule type" value="Genomic_DNA"/>
</dbReference>
<evidence type="ECO:0000313" key="4">
    <source>
        <dbReference type="Proteomes" id="UP000754883"/>
    </source>
</evidence>
<keyword evidence="1" id="KW-0732">Signal</keyword>
<comment type="caution">
    <text evidence="3">The sequence shown here is derived from an EMBL/GenBank/DDBJ whole genome shotgun (WGS) entry which is preliminary data.</text>
</comment>
<evidence type="ECO:0000313" key="3">
    <source>
        <dbReference type="EMBL" id="CAG9982860.1"/>
    </source>
</evidence>
<dbReference type="PANTHER" id="PTHR17630">
    <property type="entry name" value="DIENELACTONE HYDROLASE"/>
    <property type="match status" value="1"/>
</dbReference>
<feature type="signal peptide" evidence="1">
    <location>
        <begin position="1"/>
        <end position="20"/>
    </location>
</feature>
<dbReference type="PROSITE" id="PS51257">
    <property type="entry name" value="PROKAR_LIPOPROTEIN"/>
    <property type="match status" value="1"/>
</dbReference>
<proteinExistence type="predicted"/>
<sequence length="258" mass="28218">MKQFFSLLYLCMPLVSQACAASHASNGSIVAHTGEPIGKEIKFGNTTFYVTGKESNTAVLYLTDVFGIQLAENKLLADSFGRAGYLTIAPDMFNGKPAPVDLIDPGFNMTGFLYQNRPEVIDPILKSSVDFIREKLSVDNIVATGYCFGGRYAFRLLSEGHHVRAAFAAHPSLLEDEEIASIIGPVSVAAAETDDAMPVGRRHEIEDQLLKTGQTYSVSLYSGTMHGFGVRANVSDPEQKFAKEAAFFQAVRWFDTWA</sequence>
<reference evidence="4" key="1">
    <citation type="submission" date="2019-06" db="EMBL/GenBank/DDBJ databases">
        <authorList>
            <person name="Broberg M."/>
        </authorList>
    </citation>
    <scope>NUCLEOTIDE SEQUENCE [LARGE SCALE GENOMIC DNA]</scope>
</reference>
<evidence type="ECO:0000256" key="1">
    <source>
        <dbReference type="SAM" id="SignalP"/>
    </source>
</evidence>
<name>A0A9N9XX71_9HYPO</name>
<dbReference type="Pfam" id="PF01738">
    <property type="entry name" value="DLH"/>
    <property type="match status" value="1"/>
</dbReference>
<dbReference type="Proteomes" id="UP000754883">
    <property type="component" value="Unassembled WGS sequence"/>
</dbReference>
<reference evidence="3 4" key="2">
    <citation type="submission" date="2021-10" db="EMBL/GenBank/DDBJ databases">
        <authorList>
            <person name="Piombo E."/>
        </authorList>
    </citation>
    <scope>NUCLEOTIDE SEQUENCE [LARGE SCALE GENOMIC DNA]</scope>
</reference>
<evidence type="ECO:0000259" key="2">
    <source>
        <dbReference type="Pfam" id="PF01738"/>
    </source>
</evidence>
<organism evidence="3 4">
    <name type="scientific">Clonostachys byssicola</name>
    <dbReference type="NCBI Taxonomy" id="160290"/>
    <lineage>
        <taxon>Eukaryota</taxon>
        <taxon>Fungi</taxon>
        <taxon>Dikarya</taxon>
        <taxon>Ascomycota</taxon>
        <taxon>Pezizomycotina</taxon>
        <taxon>Sordariomycetes</taxon>
        <taxon>Hypocreomycetidae</taxon>
        <taxon>Hypocreales</taxon>
        <taxon>Bionectriaceae</taxon>
        <taxon>Clonostachys</taxon>
    </lineage>
</organism>
<dbReference type="OrthoDB" id="17560at2759"/>
<dbReference type="InterPro" id="IPR029058">
    <property type="entry name" value="AB_hydrolase_fold"/>
</dbReference>